<feature type="transmembrane region" description="Helical" evidence="2">
    <location>
        <begin position="32"/>
        <end position="52"/>
    </location>
</feature>
<sequence>MARRYAGSYSPDPAAQAAPRTHPWQGKVPTRLGARVNILFVLPFLFAISAFFKPPLGMAAGLGAFGAMMLAAWLTREGIRAQAAYDTRSVARRPAIPRKIFGAAAMGIGLGLDAAWQGGLLVGTLLGGIGAGLHLLAFGPDPLRSKGIAGDDFQSGRVARAVEGAEAELAAMNRVLDPLRDRELALVLARFQATAREMFRTVEQDPRDLTAARRYLGVYLSGAREAAEKYAAYAARSRDPQARTAFVTLIDDLDRNFSKKTETLLLDDRSQLDIEMEVLRERLSREPHLSPSRTEG</sequence>
<feature type="transmembrane region" description="Helical" evidence="2">
    <location>
        <begin position="58"/>
        <end position="75"/>
    </location>
</feature>
<name>A0A8J6Z7G5_9RHOB</name>
<evidence type="ECO:0000313" key="3">
    <source>
        <dbReference type="EMBL" id="MBE3639384.1"/>
    </source>
</evidence>
<keyword evidence="2" id="KW-1133">Transmembrane helix</keyword>
<accession>A0A8J6Z7G5</accession>
<keyword evidence="2" id="KW-0472">Membrane</keyword>
<feature type="region of interest" description="Disordered" evidence="1">
    <location>
        <begin position="1"/>
        <end position="23"/>
    </location>
</feature>
<feature type="transmembrane region" description="Helical" evidence="2">
    <location>
        <begin position="118"/>
        <end position="138"/>
    </location>
</feature>
<feature type="transmembrane region" description="Helical" evidence="2">
    <location>
        <begin position="96"/>
        <end position="112"/>
    </location>
</feature>
<dbReference type="InterPro" id="IPR018770">
    <property type="entry name" value="ChloroindolylP_hydrolase"/>
</dbReference>
<dbReference type="RefSeq" id="WP_193184010.1">
    <property type="nucleotide sequence ID" value="NZ_JACVXA010000045.1"/>
</dbReference>
<reference evidence="3" key="1">
    <citation type="submission" date="2020-09" db="EMBL/GenBank/DDBJ databases">
        <title>A novel bacterium of genus Mangrovicoccus, isolated from South China Sea.</title>
        <authorList>
            <person name="Huang H."/>
            <person name="Mo K."/>
            <person name="Hu Y."/>
        </authorList>
    </citation>
    <scope>NUCLEOTIDE SEQUENCE</scope>
    <source>
        <strain evidence="3">HB182678</strain>
    </source>
</reference>
<keyword evidence="4" id="KW-1185">Reference proteome</keyword>
<comment type="caution">
    <text evidence="3">The sequence shown here is derived from an EMBL/GenBank/DDBJ whole genome shotgun (WGS) entry which is preliminary data.</text>
</comment>
<dbReference type="AlphaFoldDB" id="A0A8J6Z7G5"/>
<proteinExistence type="predicted"/>
<gene>
    <name evidence="3" type="ORF">ICN82_14380</name>
</gene>
<keyword evidence="2" id="KW-0812">Transmembrane</keyword>
<dbReference type="EMBL" id="JACVXA010000045">
    <property type="protein sequence ID" value="MBE3639384.1"/>
    <property type="molecule type" value="Genomic_DNA"/>
</dbReference>
<evidence type="ECO:0000313" key="4">
    <source>
        <dbReference type="Proteomes" id="UP000609121"/>
    </source>
</evidence>
<dbReference type="Pfam" id="PF10112">
    <property type="entry name" value="Halogen_Hydrol"/>
    <property type="match status" value="1"/>
</dbReference>
<evidence type="ECO:0000256" key="1">
    <source>
        <dbReference type="SAM" id="MobiDB-lite"/>
    </source>
</evidence>
<dbReference type="Proteomes" id="UP000609121">
    <property type="component" value="Unassembled WGS sequence"/>
</dbReference>
<protein>
    <submittedName>
        <fullName evidence="3">5-bromo-4-chloroindolyl phosphate hydrolysis family protein</fullName>
    </submittedName>
</protein>
<evidence type="ECO:0000256" key="2">
    <source>
        <dbReference type="SAM" id="Phobius"/>
    </source>
</evidence>
<organism evidence="3 4">
    <name type="scientific">Mangrovicoccus algicola</name>
    <dbReference type="NCBI Taxonomy" id="2771008"/>
    <lineage>
        <taxon>Bacteria</taxon>
        <taxon>Pseudomonadati</taxon>
        <taxon>Pseudomonadota</taxon>
        <taxon>Alphaproteobacteria</taxon>
        <taxon>Rhodobacterales</taxon>
        <taxon>Paracoccaceae</taxon>
        <taxon>Mangrovicoccus</taxon>
    </lineage>
</organism>